<gene>
    <name evidence="5" type="ORF">JCM21142_72679</name>
</gene>
<dbReference type="CDD" id="cd03692">
    <property type="entry name" value="mtIF2_IVc"/>
    <property type="match status" value="1"/>
</dbReference>
<keyword evidence="5" id="KW-0396">Initiation factor</keyword>
<dbReference type="PANTHER" id="PTHR43381">
    <property type="entry name" value="TRANSLATION INITIATION FACTOR IF-2-RELATED"/>
    <property type="match status" value="1"/>
</dbReference>
<dbReference type="RefSeq" id="WP_235208216.1">
    <property type="nucleotide sequence ID" value="NZ_BAMD01000035.1"/>
</dbReference>
<evidence type="ECO:0000256" key="3">
    <source>
        <dbReference type="ARBA" id="ARBA00023134"/>
    </source>
</evidence>
<dbReference type="GO" id="GO:0003924">
    <property type="term" value="F:GTPase activity"/>
    <property type="evidence" value="ECO:0007669"/>
    <property type="project" value="InterPro"/>
</dbReference>
<dbReference type="InterPro" id="IPR004161">
    <property type="entry name" value="EFTu-like_2"/>
</dbReference>
<accession>W7Y8H4</accession>
<dbReference type="GO" id="GO:0005525">
    <property type="term" value="F:GTP binding"/>
    <property type="evidence" value="ECO:0007669"/>
    <property type="project" value="UniProtKB-KW"/>
</dbReference>
<reference evidence="5 6" key="1">
    <citation type="journal article" date="2014" name="Genome Announc.">
        <title>Draft Genome Sequence of Cytophaga fermentans JCM 21142T, a Facultative Anaerobe Isolated from Marine Mud.</title>
        <authorList>
            <person name="Starns D."/>
            <person name="Oshima K."/>
            <person name="Suda W."/>
            <person name="Iino T."/>
            <person name="Yuki M."/>
            <person name="Inoue J."/>
            <person name="Kitamura K."/>
            <person name="Iida T."/>
            <person name="Darby A."/>
            <person name="Hattori M."/>
            <person name="Ohkuma M."/>
        </authorList>
    </citation>
    <scope>NUCLEOTIDE SEQUENCE [LARGE SCALE GENOMIC DNA]</scope>
    <source>
        <strain evidence="5 6">JCM 21142</strain>
    </source>
</reference>
<name>W7Y8H4_9BACT</name>
<evidence type="ECO:0000313" key="5">
    <source>
        <dbReference type="EMBL" id="GAF03988.1"/>
    </source>
</evidence>
<feature type="domain" description="Translation elongation factor EFTu-like" evidence="4">
    <location>
        <begin position="2"/>
        <end position="69"/>
    </location>
</feature>
<keyword evidence="2" id="KW-0547">Nucleotide-binding</keyword>
<dbReference type="PROSITE" id="PS01176">
    <property type="entry name" value="IF2"/>
    <property type="match status" value="1"/>
</dbReference>
<evidence type="ECO:0000259" key="4">
    <source>
        <dbReference type="Pfam" id="PF03144"/>
    </source>
</evidence>
<dbReference type="Gene3D" id="2.40.30.10">
    <property type="entry name" value="Translation factors"/>
    <property type="match status" value="1"/>
</dbReference>
<dbReference type="InterPro" id="IPR015760">
    <property type="entry name" value="TIF_IF2"/>
</dbReference>
<dbReference type="Pfam" id="PF03144">
    <property type="entry name" value="GTP_EFTU_D2"/>
    <property type="match status" value="1"/>
</dbReference>
<dbReference type="InterPro" id="IPR009000">
    <property type="entry name" value="Transl_B-barrel_sf"/>
</dbReference>
<evidence type="ECO:0000313" key="6">
    <source>
        <dbReference type="Proteomes" id="UP000019402"/>
    </source>
</evidence>
<comment type="caution">
    <text evidence="5">The sequence shown here is derived from an EMBL/GenBank/DDBJ whole genome shotgun (WGS) entry which is preliminary data.</text>
</comment>
<dbReference type="FunFam" id="2.40.30.10:FF:000008">
    <property type="entry name" value="Translation initiation factor IF-2"/>
    <property type="match status" value="1"/>
</dbReference>
<evidence type="ECO:0000256" key="2">
    <source>
        <dbReference type="ARBA" id="ARBA00022741"/>
    </source>
</evidence>
<proteinExistence type="predicted"/>
<dbReference type="GO" id="GO:0005737">
    <property type="term" value="C:cytoplasm"/>
    <property type="evidence" value="ECO:0007669"/>
    <property type="project" value="UniProtKB-SubCell"/>
</dbReference>
<keyword evidence="6" id="KW-1185">Reference proteome</keyword>
<keyword evidence="5" id="KW-0648">Protein biosynthesis</keyword>
<keyword evidence="3" id="KW-0342">GTP-binding</keyword>
<dbReference type="SUPFAM" id="SSF50447">
    <property type="entry name" value="Translation proteins"/>
    <property type="match status" value="1"/>
</dbReference>
<dbReference type="PANTHER" id="PTHR43381:SF5">
    <property type="entry name" value="TR-TYPE G DOMAIN-CONTAINING PROTEIN"/>
    <property type="match status" value="1"/>
</dbReference>
<evidence type="ECO:0000256" key="1">
    <source>
        <dbReference type="ARBA" id="ARBA00004496"/>
    </source>
</evidence>
<comment type="subcellular location">
    <subcellularLocation>
        <location evidence="1">Cytoplasm</location>
    </subcellularLocation>
</comment>
<dbReference type="EMBL" id="BAMD01000035">
    <property type="protein sequence ID" value="GAF03988.1"/>
    <property type="molecule type" value="Genomic_DNA"/>
</dbReference>
<dbReference type="Proteomes" id="UP000019402">
    <property type="component" value="Unassembled WGS sequence"/>
</dbReference>
<dbReference type="eggNOG" id="COG0532">
    <property type="taxonomic scope" value="Bacteria"/>
</dbReference>
<dbReference type="AlphaFoldDB" id="W7Y8H4"/>
<dbReference type="InterPro" id="IPR000178">
    <property type="entry name" value="TF_IF2_bacterial-like"/>
</dbReference>
<dbReference type="GO" id="GO:0003743">
    <property type="term" value="F:translation initiation factor activity"/>
    <property type="evidence" value="ECO:0007669"/>
    <property type="project" value="UniProtKB-KW"/>
</dbReference>
<organism evidence="5 6">
    <name type="scientific">Saccharicrinis fermentans DSM 9555 = JCM 21142</name>
    <dbReference type="NCBI Taxonomy" id="869213"/>
    <lineage>
        <taxon>Bacteria</taxon>
        <taxon>Pseudomonadati</taxon>
        <taxon>Bacteroidota</taxon>
        <taxon>Bacteroidia</taxon>
        <taxon>Marinilabiliales</taxon>
        <taxon>Marinilabiliaceae</taxon>
        <taxon>Saccharicrinis</taxon>
    </lineage>
</organism>
<protein>
    <submittedName>
        <fullName evidence="5">Translation initiation factor IF-2</fullName>
    </submittedName>
</protein>
<sequence>MGTIAGCMVKEGKIKRNSKVRLIRDGIVIYTGDLAALKRFKDDVKEVASGYECGVSITNYNDIKEGDLIEAFEEVEVSRKL</sequence>